<organism evidence="5 6">
    <name type="scientific">Cymbomonas tetramitiformis</name>
    <dbReference type="NCBI Taxonomy" id="36881"/>
    <lineage>
        <taxon>Eukaryota</taxon>
        <taxon>Viridiplantae</taxon>
        <taxon>Chlorophyta</taxon>
        <taxon>Pyramimonadophyceae</taxon>
        <taxon>Pyramimonadales</taxon>
        <taxon>Pyramimonadaceae</taxon>
        <taxon>Cymbomonas</taxon>
    </lineage>
</organism>
<keyword evidence="3" id="KW-0812">Transmembrane</keyword>
<gene>
    <name evidence="5" type="ORF">CYMTET_45469</name>
</gene>
<comment type="caution">
    <text evidence="5">The sequence shown here is derived from an EMBL/GenBank/DDBJ whole genome shotgun (WGS) entry which is preliminary data.</text>
</comment>
<sequence>MELLCEPVAPNVVEFRVQRSTSSAYNLHKVFGLVAITVAVCKVWLANVDFIHVILGSGFLFGLLLLYWRRGVHSESVIVAPKYGIQLCTRFRSGVVKQHFIDVSTLQSCFINEAITTVNVEFYLAFLVEGENTLLLAYPTLRPRLELLKQVYGAVQSTVFQ</sequence>
<dbReference type="InterPro" id="IPR019328">
    <property type="entry name" value="PIGH-H_dom"/>
</dbReference>
<dbReference type="PANTHER" id="PTHR15231:SF1">
    <property type="entry name" value="PHOSPHATIDYLINOSITOL N-ACETYLGLUCOSAMINYLTRANSFERASE SUBUNIT H"/>
    <property type="match status" value="1"/>
</dbReference>
<comment type="pathway">
    <text evidence="1">Glycolipid biosynthesis; glycosylphosphatidylinositol-anchor biosynthesis.</text>
</comment>
<dbReference type="GO" id="GO:0006506">
    <property type="term" value="P:GPI anchor biosynthetic process"/>
    <property type="evidence" value="ECO:0007669"/>
    <property type="project" value="InterPro"/>
</dbReference>
<keyword evidence="3" id="KW-0472">Membrane</keyword>
<dbReference type="Proteomes" id="UP001190700">
    <property type="component" value="Unassembled WGS sequence"/>
</dbReference>
<dbReference type="EMBL" id="LGRX02031205">
    <property type="protein sequence ID" value="KAK3244942.1"/>
    <property type="molecule type" value="Genomic_DNA"/>
</dbReference>
<evidence type="ECO:0000313" key="5">
    <source>
        <dbReference type="EMBL" id="KAK3244942.1"/>
    </source>
</evidence>
<feature type="transmembrane region" description="Helical" evidence="3">
    <location>
        <begin position="26"/>
        <end position="45"/>
    </location>
</feature>
<evidence type="ECO:0000259" key="4">
    <source>
        <dbReference type="Pfam" id="PF10181"/>
    </source>
</evidence>
<dbReference type="AlphaFoldDB" id="A0AAE0EYL3"/>
<dbReference type="InterPro" id="IPR044215">
    <property type="entry name" value="PIG-H"/>
</dbReference>
<feature type="domain" description="Phosphatidylinositol N-acetylglucosaminyltransferase subunit H conserved" evidence="4">
    <location>
        <begin position="76"/>
        <end position="138"/>
    </location>
</feature>
<proteinExistence type="inferred from homology"/>
<reference evidence="5 6" key="1">
    <citation type="journal article" date="2015" name="Genome Biol. Evol.">
        <title>Comparative Genomics of a Bacterivorous Green Alga Reveals Evolutionary Causalities and Consequences of Phago-Mixotrophic Mode of Nutrition.</title>
        <authorList>
            <person name="Burns J.A."/>
            <person name="Paasch A."/>
            <person name="Narechania A."/>
            <person name="Kim E."/>
        </authorList>
    </citation>
    <scope>NUCLEOTIDE SEQUENCE [LARGE SCALE GENOMIC DNA]</scope>
    <source>
        <strain evidence="5 6">PLY_AMNH</strain>
    </source>
</reference>
<dbReference type="PANTHER" id="PTHR15231">
    <property type="entry name" value="PHOSPHATIDYLINOSITOL N-ACETYLGLUCOSAMINYLTRANSFERASE SUBUNIT H"/>
    <property type="match status" value="1"/>
</dbReference>
<protein>
    <recommendedName>
        <fullName evidence="4">Phosphatidylinositol N-acetylglucosaminyltransferase subunit H conserved domain-containing protein</fullName>
    </recommendedName>
</protein>
<dbReference type="Pfam" id="PF10181">
    <property type="entry name" value="PIG-H"/>
    <property type="match status" value="1"/>
</dbReference>
<evidence type="ECO:0000256" key="1">
    <source>
        <dbReference type="ARBA" id="ARBA00004687"/>
    </source>
</evidence>
<dbReference type="GO" id="GO:0000506">
    <property type="term" value="C:glycosylphosphatidylinositol-N-acetylglucosaminyltransferase (GPI-GnT) complex"/>
    <property type="evidence" value="ECO:0007669"/>
    <property type="project" value="InterPro"/>
</dbReference>
<accession>A0AAE0EYL3</accession>
<keyword evidence="3" id="KW-1133">Transmembrane helix</keyword>
<name>A0AAE0EYL3_9CHLO</name>
<comment type="similarity">
    <text evidence="2">Belongs to the PIGH family.</text>
</comment>
<evidence type="ECO:0000256" key="3">
    <source>
        <dbReference type="SAM" id="Phobius"/>
    </source>
</evidence>
<feature type="transmembrane region" description="Helical" evidence="3">
    <location>
        <begin position="51"/>
        <end position="68"/>
    </location>
</feature>
<evidence type="ECO:0000313" key="6">
    <source>
        <dbReference type="Proteomes" id="UP001190700"/>
    </source>
</evidence>
<evidence type="ECO:0000256" key="2">
    <source>
        <dbReference type="ARBA" id="ARBA00009610"/>
    </source>
</evidence>
<keyword evidence="6" id="KW-1185">Reference proteome</keyword>